<dbReference type="InterPro" id="IPR027417">
    <property type="entry name" value="P-loop_NTPase"/>
</dbReference>
<dbReference type="Gene3D" id="3.40.50.300">
    <property type="entry name" value="P-loop containing nucleotide triphosphate hydrolases"/>
    <property type="match status" value="2"/>
</dbReference>
<evidence type="ECO:0000256" key="6">
    <source>
        <dbReference type="ARBA" id="ARBA00022840"/>
    </source>
</evidence>
<dbReference type="InterPro" id="IPR011545">
    <property type="entry name" value="DEAD/DEAH_box_helicase_dom"/>
</dbReference>
<evidence type="ECO:0000256" key="4">
    <source>
        <dbReference type="ARBA" id="ARBA00022801"/>
    </source>
</evidence>
<dbReference type="InterPro" id="IPR036390">
    <property type="entry name" value="WH_DNA-bd_sf"/>
</dbReference>
<dbReference type="Pfam" id="PF00271">
    <property type="entry name" value="Helicase_C"/>
    <property type="match status" value="1"/>
</dbReference>
<keyword evidence="17" id="KW-1185">Reference proteome</keyword>
<feature type="domain" description="Helicase ATP-binding" evidence="14">
    <location>
        <begin position="28"/>
        <end position="197"/>
    </location>
</feature>
<dbReference type="SUPFAM" id="SSF52540">
    <property type="entry name" value="P-loop containing nucleoside triphosphate hydrolases"/>
    <property type="match status" value="1"/>
</dbReference>
<accession>A0ABR5CBF2</accession>
<evidence type="ECO:0000256" key="5">
    <source>
        <dbReference type="ARBA" id="ARBA00022806"/>
    </source>
</evidence>
<evidence type="ECO:0000256" key="1">
    <source>
        <dbReference type="ARBA" id="ARBA00005446"/>
    </source>
</evidence>
<evidence type="ECO:0000256" key="13">
    <source>
        <dbReference type="SAM" id="Phobius"/>
    </source>
</evidence>
<keyword evidence="13" id="KW-0472">Membrane</keyword>
<organism evidence="16 17">
    <name type="scientific">Agreia bicolorata</name>
    <dbReference type="NCBI Taxonomy" id="110935"/>
    <lineage>
        <taxon>Bacteria</taxon>
        <taxon>Bacillati</taxon>
        <taxon>Actinomycetota</taxon>
        <taxon>Actinomycetes</taxon>
        <taxon>Micrococcales</taxon>
        <taxon>Microbacteriaceae</taxon>
        <taxon>Agreia</taxon>
    </lineage>
</organism>
<dbReference type="GO" id="GO:0004386">
    <property type="term" value="F:helicase activity"/>
    <property type="evidence" value="ECO:0007669"/>
    <property type="project" value="UniProtKB-KW"/>
</dbReference>
<evidence type="ECO:0000259" key="15">
    <source>
        <dbReference type="PROSITE" id="PS51194"/>
    </source>
</evidence>
<protein>
    <recommendedName>
        <fullName evidence="11">ATP-dependent DNA helicase RecQ</fullName>
        <ecNumber evidence="10">5.6.2.4</ecNumber>
    </recommendedName>
    <alternativeName>
        <fullName evidence="12">DNA 3'-5' helicase RecQ</fullName>
    </alternativeName>
</protein>
<reference evidence="16 17" key="1">
    <citation type="journal article" date="2001" name="Int. J. Syst. Evol. Microbiol.">
        <title>Agreia bicolorata gen. nov., sp. nov., to accommodate actinobacteria isolated from narrow reed grass infected by the nematode Heteroanguina graminophila.</title>
        <authorList>
            <person name="Evtushenko L.I."/>
            <person name="Dorofeeva L.V."/>
            <person name="Dobrovolskaya T.G."/>
            <person name="Streshinskaya G.M."/>
            <person name="Subbotin S.A."/>
            <person name="Tiedje J.M."/>
        </authorList>
    </citation>
    <scope>NUCLEOTIDE SEQUENCE [LARGE SCALE GENOMIC DNA]</scope>
    <source>
        <strain evidence="16 17">VKM Ac-1804</strain>
    </source>
</reference>
<dbReference type="SUPFAM" id="SSF46785">
    <property type="entry name" value="Winged helix' DNA-binding domain"/>
    <property type="match status" value="1"/>
</dbReference>
<evidence type="ECO:0000256" key="7">
    <source>
        <dbReference type="ARBA" id="ARBA00023125"/>
    </source>
</evidence>
<evidence type="ECO:0000256" key="2">
    <source>
        <dbReference type="ARBA" id="ARBA00022723"/>
    </source>
</evidence>
<dbReference type="NCBIfam" id="TIGR00614">
    <property type="entry name" value="recQ_fam"/>
    <property type="match status" value="1"/>
</dbReference>
<dbReference type="InterPro" id="IPR014001">
    <property type="entry name" value="Helicase_ATP-bd"/>
</dbReference>
<comment type="catalytic activity">
    <reaction evidence="9">
        <text>Couples ATP hydrolysis with the unwinding of duplex DNA by translocating in the 3'-5' direction.</text>
        <dbReference type="EC" id="5.6.2.4"/>
    </reaction>
</comment>
<evidence type="ECO:0000256" key="3">
    <source>
        <dbReference type="ARBA" id="ARBA00022741"/>
    </source>
</evidence>
<dbReference type="EC" id="5.6.2.4" evidence="10"/>
<proteinExistence type="inferred from homology"/>
<evidence type="ECO:0000256" key="9">
    <source>
        <dbReference type="ARBA" id="ARBA00034617"/>
    </source>
</evidence>
<dbReference type="PROSITE" id="PS51192">
    <property type="entry name" value="HELICASE_ATP_BIND_1"/>
    <property type="match status" value="1"/>
</dbReference>
<dbReference type="InterPro" id="IPR036388">
    <property type="entry name" value="WH-like_DNA-bd_sf"/>
</dbReference>
<dbReference type="InterPro" id="IPR032284">
    <property type="entry name" value="RecQ_Zn-bd"/>
</dbReference>
<dbReference type="Pfam" id="PF00270">
    <property type="entry name" value="DEAD"/>
    <property type="match status" value="1"/>
</dbReference>
<feature type="domain" description="Helicase C-terminal" evidence="15">
    <location>
        <begin position="225"/>
        <end position="377"/>
    </location>
</feature>
<evidence type="ECO:0000256" key="8">
    <source>
        <dbReference type="ARBA" id="ARBA00023235"/>
    </source>
</evidence>
<feature type="transmembrane region" description="Helical" evidence="13">
    <location>
        <begin position="49"/>
        <end position="71"/>
    </location>
</feature>
<dbReference type="SMART" id="SM00490">
    <property type="entry name" value="HELICc"/>
    <property type="match status" value="1"/>
</dbReference>
<keyword evidence="13" id="KW-1133">Transmembrane helix</keyword>
<keyword evidence="7" id="KW-0238">DNA-binding</keyword>
<dbReference type="Gene3D" id="1.10.10.10">
    <property type="entry name" value="Winged helix-like DNA-binding domain superfamily/Winged helix DNA-binding domain"/>
    <property type="match status" value="1"/>
</dbReference>
<gene>
    <name evidence="16" type="ORF">TZ00_17465</name>
</gene>
<dbReference type="PROSITE" id="PS51194">
    <property type="entry name" value="HELICASE_CTER"/>
    <property type="match status" value="1"/>
</dbReference>
<evidence type="ECO:0000313" key="16">
    <source>
        <dbReference type="EMBL" id="KJC62960.1"/>
    </source>
</evidence>
<dbReference type="Proteomes" id="UP000032503">
    <property type="component" value="Unassembled WGS sequence"/>
</dbReference>
<dbReference type="PANTHER" id="PTHR13710:SF105">
    <property type="entry name" value="ATP-DEPENDENT DNA HELICASE Q1"/>
    <property type="match status" value="1"/>
</dbReference>
<evidence type="ECO:0000256" key="12">
    <source>
        <dbReference type="ARBA" id="ARBA00044550"/>
    </source>
</evidence>
<dbReference type="InterPro" id="IPR004589">
    <property type="entry name" value="DNA_helicase_ATP-dep_RecQ"/>
</dbReference>
<sequence>MTTDTEIATVARDAFGWARLREGQIEAVRAPIFGRDVLAVMPTGYGKSAVYQLAGTLLGGVTVVVSPLIALQDDQVRSLREVHGRTAVAINSSLSDRETESAWMEVGGGEQCFVFLSPEQLAKPSVVSRLAALGVSLFTVDEAHCVSSWGHDFRPDYLALGEIIEQLGHPPVVALTATGSGPVRTDIVERLGLRDPLVLARGFDRPNIRLEVERHESEDGKRRAVMRQVMDATGPGLVYVATRADAERYADALQAQGIRADAYHAGLPDAHREDVHNRFTDGTLDVVVATSAFGMGIDKPDVRFVVHEAVTDSIDSYYQEVGRAGRDGMGSLATLHYRAEDLGLRTFFASGVPSKESIARLYAAVKKSPSISLADLANRLDLSARTCRGLVNLLEEAELLTSTTAGLSAVGRRSPATAARIAVQQAEAQHRVEKSRVQMVRGYAETLECRRIFLLGYFGEDLPSPCGNCDTCSDGIAYEEFTREHRDDAPATFAIDARVKHTKWGAGVVMRVEDDRITVFFDDEGYKVLSVEAVQQNRLLTLLPA</sequence>
<dbReference type="PANTHER" id="PTHR13710">
    <property type="entry name" value="DNA HELICASE RECQ FAMILY MEMBER"/>
    <property type="match status" value="1"/>
</dbReference>
<keyword evidence="3" id="KW-0547">Nucleotide-binding</keyword>
<name>A0ABR5CBF2_9MICO</name>
<evidence type="ECO:0000313" key="17">
    <source>
        <dbReference type="Proteomes" id="UP000032503"/>
    </source>
</evidence>
<keyword evidence="4" id="KW-0378">Hydrolase</keyword>
<dbReference type="RefSeq" id="WP_044443691.1">
    <property type="nucleotide sequence ID" value="NZ_JYFC01000010.1"/>
</dbReference>
<evidence type="ECO:0000256" key="11">
    <source>
        <dbReference type="ARBA" id="ARBA00044535"/>
    </source>
</evidence>
<dbReference type="InterPro" id="IPR001650">
    <property type="entry name" value="Helicase_C-like"/>
</dbReference>
<dbReference type="CDD" id="cd17920">
    <property type="entry name" value="DEXHc_RecQ"/>
    <property type="match status" value="1"/>
</dbReference>
<comment type="caution">
    <text evidence="16">The sequence shown here is derived from an EMBL/GenBank/DDBJ whole genome shotgun (WGS) entry which is preliminary data.</text>
</comment>
<keyword evidence="8" id="KW-0413">Isomerase</keyword>
<dbReference type="Pfam" id="PF16124">
    <property type="entry name" value="RecQ_Zn_bind"/>
    <property type="match status" value="1"/>
</dbReference>
<evidence type="ECO:0000259" key="14">
    <source>
        <dbReference type="PROSITE" id="PS51192"/>
    </source>
</evidence>
<keyword evidence="13" id="KW-0812">Transmembrane</keyword>
<keyword evidence="2" id="KW-0479">Metal-binding</keyword>
<dbReference type="EMBL" id="JYFC01000010">
    <property type="protein sequence ID" value="KJC62960.1"/>
    <property type="molecule type" value="Genomic_DNA"/>
</dbReference>
<dbReference type="SMART" id="SM00487">
    <property type="entry name" value="DEXDc"/>
    <property type="match status" value="1"/>
</dbReference>
<keyword evidence="6" id="KW-0067">ATP-binding</keyword>
<keyword evidence="5 16" id="KW-0347">Helicase</keyword>
<comment type="similarity">
    <text evidence="1">Belongs to the helicase family. RecQ subfamily.</text>
</comment>
<evidence type="ECO:0000256" key="10">
    <source>
        <dbReference type="ARBA" id="ARBA00034808"/>
    </source>
</evidence>